<proteinExistence type="predicted"/>
<reference evidence="1 2" key="1">
    <citation type="submission" date="2024-01" db="EMBL/GenBank/DDBJ databases">
        <title>Genome assemblies of Stephania.</title>
        <authorList>
            <person name="Yang L."/>
        </authorList>
    </citation>
    <scope>NUCLEOTIDE SEQUENCE [LARGE SCALE GENOMIC DNA]</scope>
    <source>
        <strain evidence="1">YNDBR</strain>
        <tissue evidence="1">Leaf</tissue>
    </source>
</reference>
<accession>A0AAP0IS89</accession>
<evidence type="ECO:0000313" key="1">
    <source>
        <dbReference type="EMBL" id="KAK9120794.1"/>
    </source>
</evidence>
<dbReference type="EMBL" id="JBBNAF010000008">
    <property type="protein sequence ID" value="KAK9120794.1"/>
    <property type="molecule type" value="Genomic_DNA"/>
</dbReference>
<name>A0AAP0IS89_9MAGN</name>
<keyword evidence="2" id="KW-1185">Reference proteome</keyword>
<gene>
    <name evidence="1" type="ORF">Syun_018411</name>
</gene>
<dbReference type="AlphaFoldDB" id="A0AAP0IS89"/>
<organism evidence="1 2">
    <name type="scientific">Stephania yunnanensis</name>
    <dbReference type="NCBI Taxonomy" id="152371"/>
    <lineage>
        <taxon>Eukaryota</taxon>
        <taxon>Viridiplantae</taxon>
        <taxon>Streptophyta</taxon>
        <taxon>Embryophyta</taxon>
        <taxon>Tracheophyta</taxon>
        <taxon>Spermatophyta</taxon>
        <taxon>Magnoliopsida</taxon>
        <taxon>Ranunculales</taxon>
        <taxon>Menispermaceae</taxon>
        <taxon>Menispermoideae</taxon>
        <taxon>Cissampelideae</taxon>
        <taxon>Stephania</taxon>
    </lineage>
</organism>
<comment type="caution">
    <text evidence="1">The sequence shown here is derived from an EMBL/GenBank/DDBJ whole genome shotgun (WGS) entry which is preliminary data.</text>
</comment>
<protein>
    <submittedName>
        <fullName evidence="1">Uncharacterized protein</fullName>
    </submittedName>
</protein>
<dbReference type="Proteomes" id="UP001420932">
    <property type="component" value="Unassembled WGS sequence"/>
</dbReference>
<sequence>MDLEAVLFYCLRECFNLSPFSFLVDCFDSFLIANKLYCFVFFIDLPQFIPCYNCFVSRELRGILLGIDKICKIVA</sequence>
<evidence type="ECO:0000313" key="2">
    <source>
        <dbReference type="Proteomes" id="UP001420932"/>
    </source>
</evidence>